<dbReference type="CDD" id="cd09083">
    <property type="entry name" value="EEP-1"/>
    <property type="match status" value="1"/>
</dbReference>
<dbReference type="Proteomes" id="UP000800235">
    <property type="component" value="Unassembled WGS sequence"/>
</dbReference>
<feature type="domain" description="Endonuclease/exonuclease/phosphatase" evidence="1">
    <location>
        <begin position="52"/>
        <end position="279"/>
    </location>
</feature>
<sequence length="294" mass="33008">MKLDAATVLLPVRVLVHNIRYATTSPFLGEQLWALRAPKILNELKYNTRHINESFICLQEALNGQVNDILTGLNSDVAGQWSYIGVGRDDGMTAGEYSPIFYRPDTWTLIGNVTKWLSETPDVPSKGWDAASIRIVNIGNFEHTVTKHHVLVMNTHLDDQGAQSRVESAKQLRTYIYTYLAQAPYPLQTALVGDFNSDPTDEAYGILTAADSPVRDLYMRCPLELHYGHNNTYTGFGSEPNLKAERIDYILTGKDAGWVPQGYAVLENRFDDGVYVSDHRAVVGDWVIRRSPNF</sequence>
<dbReference type="SUPFAM" id="SSF56219">
    <property type="entry name" value="DNase I-like"/>
    <property type="match status" value="1"/>
</dbReference>
<dbReference type="PANTHER" id="PTHR12121:SF36">
    <property type="entry name" value="ENDONUCLEASE_EXONUCLEASE_PHOSPHATASE DOMAIN-CONTAINING PROTEIN"/>
    <property type="match status" value="1"/>
</dbReference>
<dbReference type="GO" id="GO:0004519">
    <property type="term" value="F:endonuclease activity"/>
    <property type="evidence" value="ECO:0007669"/>
    <property type="project" value="UniProtKB-KW"/>
</dbReference>
<dbReference type="InterPro" id="IPR005135">
    <property type="entry name" value="Endo/exonuclease/phosphatase"/>
</dbReference>
<dbReference type="InterPro" id="IPR050410">
    <property type="entry name" value="CCR4/nocturin_mRNA_transcr"/>
</dbReference>
<gene>
    <name evidence="2" type="ORF">EJ08DRAFT_653127</name>
</gene>
<accession>A0A9P4NHU9</accession>
<keyword evidence="2" id="KW-0540">Nuclease</keyword>
<dbReference type="InterPro" id="IPR036691">
    <property type="entry name" value="Endo/exonu/phosph_ase_sf"/>
</dbReference>
<keyword evidence="2" id="KW-0255">Endonuclease</keyword>
<dbReference type="OrthoDB" id="276515at2759"/>
<dbReference type="PANTHER" id="PTHR12121">
    <property type="entry name" value="CARBON CATABOLITE REPRESSOR PROTEIN 4"/>
    <property type="match status" value="1"/>
</dbReference>
<name>A0A9P4NHU9_9PEZI</name>
<dbReference type="EMBL" id="MU007090">
    <property type="protein sequence ID" value="KAF2422438.1"/>
    <property type="molecule type" value="Genomic_DNA"/>
</dbReference>
<evidence type="ECO:0000313" key="2">
    <source>
        <dbReference type="EMBL" id="KAF2422438.1"/>
    </source>
</evidence>
<evidence type="ECO:0000313" key="3">
    <source>
        <dbReference type="Proteomes" id="UP000800235"/>
    </source>
</evidence>
<proteinExistence type="predicted"/>
<dbReference type="Pfam" id="PF03372">
    <property type="entry name" value="Exo_endo_phos"/>
    <property type="match status" value="1"/>
</dbReference>
<dbReference type="AlphaFoldDB" id="A0A9P4NHU9"/>
<protein>
    <submittedName>
        <fullName evidence="2">Endonuclease/exonuclease/phosphatase family protein</fullName>
    </submittedName>
</protein>
<reference evidence="2" key="1">
    <citation type="journal article" date="2020" name="Stud. Mycol.">
        <title>101 Dothideomycetes genomes: a test case for predicting lifestyles and emergence of pathogens.</title>
        <authorList>
            <person name="Haridas S."/>
            <person name="Albert R."/>
            <person name="Binder M."/>
            <person name="Bloem J."/>
            <person name="Labutti K."/>
            <person name="Salamov A."/>
            <person name="Andreopoulos B."/>
            <person name="Baker S."/>
            <person name="Barry K."/>
            <person name="Bills G."/>
            <person name="Bluhm B."/>
            <person name="Cannon C."/>
            <person name="Castanera R."/>
            <person name="Culley D."/>
            <person name="Daum C."/>
            <person name="Ezra D."/>
            <person name="Gonzalez J."/>
            <person name="Henrissat B."/>
            <person name="Kuo A."/>
            <person name="Liang C."/>
            <person name="Lipzen A."/>
            <person name="Lutzoni F."/>
            <person name="Magnuson J."/>
            <person name="Mondo S."/>
            <person name="Nolan M."/>
            <person name="Ohm R."/>
            <person name="Pangilinan J."/>
            <person name="Park H.-J."/>
            <person name="Ramirez L."/>
            <person name="Alfaro M."/>
            <person name="Sun H."/>
            <person name="Tritt A."/>
            <person name="Yoshinaga Y."/>
            <person name="Zwiers L.-H."/>
            <person name="Turgeon B."/>
            <person name="Goodwin S."/>
            <person name="Spatafora J."/>
            <person name="Crous P."/>
            <person name="Grigoriev I."/>
        </authorList>
    </citation>
    <scope>NUCLEOTIDE SEQUENCE</scope>
    <source>
        <strain evidence="2">CBS 130266</strain>
    </source>
</reference>
<keyword evidence="2" id="KW-0378">Hydrolase</keyword>
<dbReference type="GO" id="GO:0000175">
    <property type="term" value="F:3'-5'-RNA exonuclease activity"/>
    <property type="evidence" value="ECO:0007669"/>
    <property type="project" value="TreeGrafter"/>
</dbReference>
<comment type="caution">
    <text evidence="2">The sequence shown here is derived from an EMBL/GenBank/DDBJ whole genome shotgun (WGS) entry which is preliminary data.</text>
</comment>
<keyword evidence="3" id="KW-1185">Reference proteome</keyword>
<dbReference type="Gene3D" id="3.60.10.10">
    <property type="entry name" value="Endonuclease/exonuclease/phosphatase"/>
    <property type="match status" value="1"/>
</dbReference>
<evidence type="ECO:0000259" key="1">
    <source>
        <dbReference type="Pfam" id="PF03372"/>
    </source>
</evidence>
<organism evidence="2 3">
    <name type="scientific">Tothia fuscella</name>
    <dbReference type="NCBI Taxonomy" id="1048955"/>
    <lineage>
        <taxon>Eukaryota</taxon>
        <taxon>Fungi</taxon>
        <taxon>Dikarya</taxon>
        <taxon>Ascomycota</taxon>
        <taxon>Pezizomycotina</taxon>
        <taxon>Dothideomycetes</taxon>
        <taxon>Pleosporomycetidae</taxon>
        <taxon>Venturiales</taxon>
        <taxon>Cylindrosympodiaceae</taxon>
        <taxon>Tothia</taxon>
    </lineage>
</organism>